<accession>A0A5J5BN34</accession>
<dbReference type="EMBL" id="CM018034">
    <property type="protein sequence ID" value="KAA8544495.1"/>
    <property type="molecule type" value="Genomic_DNA"/>
</dbReference>
<name>A0A5J5BN34_9ASTE</name>
<dbReference type="Proteomes" id="UP000325577">
    <property type="component" value="Linkage Group LG11"/>
</dbReference>
<sequence>MLSLDFWKGLDIELSGTLQKVPCSGGVRRQHERRWWPESAACDGGSEPIETAEPSALATAPISARIYLISMERRPSNRRPSGLT</sequence>
<dbReference type="AlphaFoldDB" id="A0A5J5BN34"/>
<gene>
    <name evidence="1" type="ORF">F0562_022465</name>
</gene>
<keyword evidence="2" id="KW-1185">Reference proteome</keyword>
<protein>
    <submittedName>
        <fullName evidence="1">Uncharacterized protein</fullName>
    </submittedName>
</protein>
<proteinExistence type="predicted"/>
<organism evidence="1 2">
    <name type="scientific">Nyssa sinensis</name>
    <dbReference type="NCBI Taxonomy" id="561372"/>
    <lineage>
        <taxon>Eukaryota</taxon>
        <taxon>Viridiplantae</taxon>
        <taxon>Streptophyta</taxon>
        <taxon>Embryophyta</taxon>
        <taxon>Tracheophyta</taxon>
        <taxon>Spermatophyta</taxon>
        <taxon>Magnoliopsida</taxon>
        <taxon>eudicotyledons</taxon>
        <taxon>Gunneridae</taxon>
        <taxon>Pentapetalae</taxon>
        <taxon>asterids</taxon>
        <taxon>Cornales</taxon>
        <taxon>Nyssaceae</taxon>
        <taxon>Nyssa</taxon>
    </lineage>
</organism>
<evidence type="ECO:0000313" key="1">
    <source>
        <dbReference type="EMBL" id="KAA8544495.1"/>
    </source>
</evidence>
<reference evidence="1 2" key="1">
    <citation type="submission" date="2019-09" db="EMBL/GenBank/DDBJ databases">
        <title>A chromosome-level genome assembly of the Chinese tupelo Nyssa sinensis.</title>
        <authorList>
            <person name="Yang X."/>
            <person name="Kang M."/>
            <person name="Yang Y."/>
            <person name="Xiong H."/>
            <person name="Wang M."/>
            <person name="Zhang Z."/>
            <person name="Wang Z."/>
            <person name="Wu H."/>
            <person name="Ma T."/>
            <person name="Liu J."/>
            <person name="Xi Z."/>
        </authorList>
    </citation>
    <scope>NUCLEOTIDE SEQUENCE [LARGE SCALE GENOMIC DNA]</scope>
    <source>
        <strain evidence="1">J267</strain>
        <tissue evidence="1">Leaf</tissue>
    </source>
</reference>
<evidence type="ECO:0000313" key="2">
    <source>
        <dbReference type="Proteomes" id="UP000325577"/>
    </source>
</evidence>